<dbReference type="EMBL" id="LAVV01007119">
    <property type="protein sequence ID" value="KNZ57052.1"/>
    <property type="molecule type" value="Genomic_DNA"/>
</dbReference>
<dbReference type="VEuPathDB" id="FungiDB:VP01_2254g4"/>
<protein>
    <submittedName>
        <fullName evidence="2">Uncharacterized protein</fullName>
    </submittedName>
</protein>
<evidence type="ECO:0000313" key="2">
    <source>
        <dbReference type="EMBL" id="KNZ57052.1"/>
    </source>
</evidence>
<organism evidence="2 3">
    <name type="scientific">Puccinia sorghi</name>
    <dbReference type="NCBI Taxonomy" id="27349"/>
    <lineage>
        <taxon>Eukaryota</taxon>
        <taxon>Fungi</taxon>
        <taxon>Dikarya</taxon>
        <taxon>Basidiomycota</taxon>
        <taxon>Pucciniomycotina</taxon>
        <taxon>Pucciniomycetes</taxon>
        <taxon>Pucciniales</taxon>
        <taxon>Pucciniaceae</taxon>
        <taxon>Puccinia</taxon>
    </lineage>
</organism>
<dbReference type="Proteomes" id="UP000037035">
    <property type="component" value="Unassembled WGS sequence"/>
</dbReference>
<reference evidence="2 3" key="1">
    <citation type="submission" date="2015-08" db="EMBL/GenBank/DDBJ databases">
        <title>Next Generation Sequencing and Analysis of the Genome of Puccinia sorghi L Schw, the Causal Agent of Maize Common Rust.</title>
        <authorList>
            <person name="Rochi L."/>
            <person name="Burguener G."/>
            <person name="Darino M."/>
            <person name="Turjanski A."/>
            <person name="Kreff E."/>
            <person name="Dieguez M.J."/>
            <person name="Sacco F."/>
        </authorList>
    </citation>
    <scope>NUCLEOTIDE SEQUENCE [LARGE SCALE GENOMIC DNA]</scope>
    <source>
        <strain evidence="2 3">RO10H11247</strain>
    </source>
</reference>
<dbReference type="OrthoDB" id="2507742at2759"/>
<comment type="caution">
    <text evidence="2">The sequence shown here is derived from an EMBL/GenBank/DDBJ whole genome shotgun (WGS) entry which is preliminary data.</text>
</comment>
<keyword evidence="3" id="KW-1185">Reference proteome</keyword>
<evidence type="ECO:0000313" key="3">
    <source>
        <dbReference type="Proteomes" id="UP000037035"/>
    </source>
</evidence>
<name>A0A0L6V937_9BASI</name>
<proteinExistence type="predicted"/>
<dbReference type="AlphaFoldDB" id="A0A0L6V937"/>
<evidence type="ECO:0000256" key="1">
    <source>
        <dbReference type="SAM" id="MobiDB-lite"/>
    </source>
</evidence>
<feature type="region of interest" description="Disordered" evidence="1">
    <location>
        <begin position="1"/>
        <end position="30"/>
    </location>
</feature>
<accession>A0A0L6V937</accession>
<sequence length="105" mass="11679">MSSRWRERKGNDLSFVSGAPVSHQTTHTLTLSGARRVSNYFVDSGGDVETGEGQGKRARRKALLAPVQRYRRGWVQLRPDTGYKVLKWVPRDSVPGTPIGGTGRR</sequence>
<gene>
    <name evidence="2" type="ORF">VP01_2254g4</name>
</gene>
<feature type="compositionally biased region" description="Basic and acidic residues" evidence="1">
    <location>
        <begin position="1"/>
        <end position="11"/>
    </location>
</feature>